<dbReference type="RefSeq" id="WP_184505952.1">
    <property type="nucleotide sequence ID" value="NZ_JACHBT010000011.1"/>
</dbReference>
<dbReference type="Proteomes" id="UP000522313">
    <property type="component" value="Unassembled WGS sequence"/>
</dbReference>
<dbReference type="EMBL" id="JACHBT010000011">
    <property type="protein sequence ID" value="MBB6505250.1"/>
    <property type="molecule type" value="Genomic_DNA"/>
</dbReference>
<sequence length="203" mass="19848">MAAGYRSGAGIAAASSLALLAADAGAGAIAATPAADQPPADRAPANRAPADQRAPASASPAPIWQDLTALGVTCLVHTPRGVDTGALHDRLCAAVTTRAAKGAPVPVTATPLGGAALAPGRVTLLVQATVAPVNGADVIALTLRPFRNITGSGQFFAAAPRLVAAGDAAALDAAVAALLAETLPWQATHRGRGRPLPGAPPHA</sequence>
<comment type="caution">
    <text evidence="3">The sequence shown here is derived from an EMBL/GenBank/DDBJ whole genome shotgun (WGS) entry which is preliminary data.</text>
</comment>
<accession>A0A7X0MPN6</accession>
<feature type="signal peptide" evidence="2">
    <location>
        <begin position="1"/>
        <end position="21"/>
    </location>
</feature>
<reference evidence="3 4" key="1">
    <citation type="submission" date="2020-08" db="EMBL/GenBank/DDBJ databases">
        <title>The Agave Microbiome: Exploring the role of microbial communities in plant adaptations to desert environments.</title>
        <authorList>
            <person name="Partida-Martinez L.P."/>
        </authorList>
    </citation>
    <scope>NUCLEOTIDE SEQUENCE [LARGE SCALE GENOMIC DNA]</scope>
    <source>
        <strain evidence="3 4">AS3.13</strain>
    </source>
</reference>
<evidence type="ECO:0000256" key="1">
    <source>
        <dbReference type="SAM" id="MobiDB-lite"/>
    </source>
</evidence>
<proteinExistence type="predicted"/>
<organism evidence="3 4">
    <name type="scientific">Sphingomonas endophytica</name>
    <dbReference type="NCBI Taxonomy" id="869719"/>
    <lineage>
        <taxon>Bacteria</taxon>
        <taxon>Pseudomonadati</taxon>
        <taxon>Pseudomonadota</taxon>
        <taxon>Alphaproteobacteria</taxon>
        <taxon>Sphingomonadales</taxon>
        <taxon>Sphingomonadaceae</taxon>
        <taxon>Sphingomonas</taxon>
    </lineage>
</organism>
<feature type="chain" id="PRO_5031245344" evidence="2">
    <location>
        <begin position="22"/>
        <end position="203"/>
    </location>
</feature>
<feature type="compositionally biased region" description="Low complexity" evidence="1">
    <location>
        <begin position="31"/>
        <end position="56"/>
    </location>
</feature>
<evidence type="ECO:0000313" key="4">
    <source>
        <dbReference type="Proteomes" id="UP000522313"/>
    </source>
</evidence>
<name>A0A7X0MPN6_9SPHN</name>
<keyword evidence="2" id="KW-0732">Signal</keyword>
<gene>
    <name evidence="3" type="ORF">F4693_002238</name>
</gene>
<evidence type="ECO:0000256" key="2">
    <source>
        <dbReference type="SAM" id="SignalP"/>
    </source>
</evidence>
<feature type="region of interest" description="Disordered" evidence="1">
    <location>
        <begin position="31"/>
        <end position="59"/>
    </location>
</feature>
<dbReference type="AlphaFoldDB" id="A0A7X0MPN6"/>
<reference evidence="3 4" key="2">
    <citation type="submission" date="2020-08" db="EMBL/GenBank/DDBJ databases">
        <authorList>
            <person name="Partida-Martinez L."/>
            <person name="Huntemann M."/>
            <person name="Clum A."/>
            <person name="Wang J."/>
            <person name="Palaniappan K."/>
            <person name="Ritter S."/>
            <person name="Chen I.-M."/>
            <person name="Stamatis D."/>
            <person name="Reddy T."/>
            <person name="O'Malley R."/>
            <person name="Daum C."/>
            <person name="Shapiro N."/>
            <person name="Ivanova N."/>
            <person name="Kyrpides N."/>
            <person name="Woyke T."/>
        </authorList>
    </citation>
    <scope>NUCLEOTIDE SEQUENCE [LARGE SCALE GENOMIC DNA]</scope>
    <source>
        <strain evidence="3 4">AS3.13</strain>
    </source>
</reference>
<protein>
    <submittedName>
        <fullName evidence="3">Uncharacterized protein</fullName>
    </submittedName>
</protein>
<evidence type="ECO:0000313" key="3">
    <source>
        <dbReference type="EMBL" id="MBB6505250.1"/>
    </source>
</evidence>